<evidence type="ECO:0000313" key="9">
    <source>
        <dbReference type="Proteomes" id="UP000237839"/>
    </source>
</evidence>
<feature type="transmembrane region" description="Helical" evidence="6">
    <location>
        <begin position="61"/>
        <end position="80"/>
    </location>
</feature>
<feature type="transmembrane region" description="Helical" evidence="6">
    <location>
        <begin position="92"/>
        <end position="115"/>
    </location>
</feature>
<keyword evidence="3 6" id="KW-0812">Transmembrane</keyword>
<dbReference type="SUPFAM" id="SSF103473">
    <property type="entry name" value="MFS general substrate transporter"/>
    <property type="match status" value="1"/>
</dbReference>
<dbReference type="PRINTS" id="PR01036">
    <property type="entry name" value="TCRTETB"/>
</dbReference>
<keyword evidence="5 6" id="KW-0472">Membrane</keyword>
<reference evidence="8 9" key="1">
    <citation type="submission" date="2018-02" db="EMBL/GenBank/DDBJ databases">
        <title>Solimicrobium silvestre gen. nov., sp. nov., isolated from alpine forest soil.</title>
        <authorList>
            <person name="Margesin R."/>
            <person name="Albuquerque L."/>
            <person name="Zhang D.-C."/>
            <person name="Froufe H.J.C."/>
            <person name="Severino R."/>
            <person name="Roxo I."/>
            <person name="Egas C."/>
            <person name="Da Costa M.S."/>
        </authorList>
    </citation>
    <scope>NUCLEOTIDE SEQUENCE [LARGE SCALE GENOMIC DNA]</scope>
    <source>
        <strain evidence="8 9">S20-91</strain>
    </source>
</reference>
<accession>A0A2S9H2W3</accession>
<dbReference type="Proteomes" id="UP000237839">
    <property type="component" value="Unassembled WGS sequence"/>
</dbReference>
<dbReference type="InterPro" id="IPR011701">
    <property type="entry name" value="MFS"/>
</dbReference>
<evidence type="ECO:0000256" key="5">
    <source>
        <dbReference type="ARBA" id="ARBA00023136"/>
    </source>
</evidence>
<dbReference type="PANTHER" id="PTHR42718">
    <property type="entry name" value="MAJOR FACILITATOR SUPERFAMILY MULTIDRUG TRANSPORTER MFSC"/>
    <property type="match status" value="1"/>
</dbReference>
<dbReference type="GO" id="GO:0022857">
    <property type="term" value="F:transmembrane transporter activity"/>
    <property type="evidence" value="ECO:0007669"/>
    <property type="project" value="InterPro"/>
</dbReference>
<evidence type="ECO:0000313" key="8">
    <source>
        <dbReference type="EMBL" id="PRC94297.1"/>
    </source>
</evidence>
<dbReference type="GO" id="GO:0016020">
    <property type="term" value="C:membrane"/>
    <property type="evidence" value="ECO:0007669"/>
    <property type="project" value="UniProtKB-SubCell"/>
</dbReference>
<evidence type="ECO:0000256" key="3">
    <source>
        <dbReference type="ARBA" id="ARBA00022692"/>
    </source>
</evidence>
<name>A0A2S9H2W3_9BURK</name>
<evidence type="ECO:0000256" key="1">
    <source>
        <dbReference type="ARBA" id="ARBA00004141"/>
    </source>
</evidence>
<dbReference type="AlphaFoldDB" id="A0A2S9H2W3"/>
<organism evidence="8 9">
    <name type="scientific">Solimicrobium silvestre</name>
    <dbReference type="NCBI Taxonomy" id="2099400"/>
    <lineage>
        <taxon>Bacteria</taxon>
        <taxon>Pseudomonadati</taxon>
        <taxon>Pseudomonadota</taxon>
        <taxon>Betaproteobacteria</taxon>
        <taxon>Burkholderiales</taxon>
        <taxon>Oxalobacteraceae</taxon>
        <taxon>Solimicrobium</taxon>
    </lineage>
</organism>
<feature type="transmembrane region" description="Helical" evidence="6">
    <location>
        <begin position="25"/>
        <end position="49"/>
    </location>
</feature>
<sequence length="295" mass="31071">MLKQEVAEPSTANIAGVSQTPSVRLALVGLSFSMVLSSLGTSIVNVGLPTLAQAFSASFQQVQWVVIAYLLAITTLVVGIGRLGDLTGRRRLLLAGIALFTGASVVCGIASALWLLIAARAIQGLGAAAMMSLSLSFVGDLMPKEKTGSAMGLLGTMSAIGTALGPSLGGILIARIGWQAIFLINLPLGILTFLLVLRYLPVDRHNHKTIRGGFDKTGMLLTLTLAAYALAMTVGRGDFGLLNLTLLVAAAIGVVGFMRIEARVSTPLLQLKMFRNLALAFEHFCDFTVFKFIHG</sequence>
<dbReference type="PANTHER" id="PTHR42718:SF9">
    <property type="entry name" value="MAJOR FACILITATOR SUPERFAMILY MULTIDRUG TRANSPORTER MFSC"/>
    <property type="match status" value="1"/>
</dbReference>
<gene>
    <name evidence="8" type="ORF">S2091_0918</name>
</gene>
<comment type="subcellular location">
    <subcellularLocation>
        <location evidence="1">Membrane</location>
        <topology evidence="1">Multi-pass membrane protein</topology>
    </subcellularLocation>
</comment>
<feature type="transmembrane region" description="Helical" evidence="6">
    <location>
        <begin position="218"/>
        <end position="235"/>
    </location>
</feature>
<dbReference type="EMBL" id="PUGF01000003">
    <property type="protein sequence ID" value="PRC94297.1"/>
    <property type="molecule type" value="Genomic_DNA"/>
</dbReference>
<dbReference type="PROSITE" id="PS50850">
    <property type="entry name" value="MFS"/>
    <property type="match status" value="1"/>
</dbReference>
<dbReference type="InterPro" id="IPR036259">
    <property type="entry name" value="MFS_trans_sf"/>
</dbReference>
<feature type="transmembrane region" description="Helical" evidence="6">
    <location>
        <begin position="241"/>
        <end position="260"/>
    </location>
</feature>
<dbReference type="Pfam" id="PF07690">
    <property type="entry name" value="MFS_1"/>
    <property type="match status" value="1"/>
</dbReference>
<dbReference type="OrthoDB" id="9807274at2"/>
<proteinExistence type="predicted"/>
<feature type="transmembrane region" description="Helical" evidence="6">
    <location>
        <begin position="121"/>
        <end position="139"/>
    </location>
</feature>
<keyword evidence="4 6" id="KW-1133">Transmembrane helix</keyword>
<dbReference type="InterPro" id="IPR020846">
    <property type="entry name" value="MFS_dom"/>
</dbReference>
<evidence type="ECO:0000259" key="7">
    <source>
        <dbReference type="PROSITE" id="PS50850"/>
    </source>
</evidence>
<keyword evidence="9" id="KW-1185">Reference proteome</keyword>
<comment type="caution">
    <text evidence="8">The sequence shown here is derived from an EMBL/GenBank/DDBJ whole genome shotgun (WGS) entry which is preliminary data.</text>
</comment>
<feature type="transmembrane region" description="Helical" evidence="6">
    <location>
        <begin position="180"/>
        <end position="197"/>
    </location>
</feature>
<feature type="transmembrane region" description="Helical" evidence="6">
    <location>
        <begin position="151"/>
        <end position="174"/>
    </location>
</feature>
<evidence type="ECO:0000256" key="4">
    <source>
        <dbReference type="ARBA" id="ARBA00022989"/>
    </source>
</evidence>
<dbReference type="CDD" id="cd17321">
    <property type="entry name" value="MFS_MMR_MDR_like"/>
    <property type="match status" value="1"/>
</dbReference>
<dbReference type="RefSeq" id="WP_105530627.1">
    <property type="nucleotide sequence ID" value="NZ_PUGF01000003.1"/>
</dbReference>
<dbReference type="Gene3D" id="1.20.1720.10">
    <property type="entry name" value="Multidrug resistance protein D"/>
    <property type="match status" value="1"/>
</dbReference>
<keyword evidence="2" id="KW-0813">Transport</keyword>
<evidence type="ECO:0000256" key="6">
    <source>
        <dbReference type="SAM" id="Phobius"/>
    </source>
</evidence>
<evidence type="ECO:0000256" key="2">
    <source>
        <dbReference type="ARBA" id="ARBA00022448"/>
    </source>
</evidence>
<protein>
    <submittedName>
        <fullName evidence="8">Major Facilitator Superfamily</fullName>
    </submittedName>
</protein>
<feature type="domain" description="Major facilitator superfamily (MFS) profile" evidence="7">
    <location>
        <begin position="26"/>
        <end position="295"/>
    </location>
</feature>